<organism evidence="8 9">
    <name type="scientific">Leuconostoc phage Ln-8</name>
    <dbReference type="NCBI Taxonomy" id="1536604"/>
    <lineage>
        <taxon>Viruses</taxon>
        <taxon>Duplodnaviria</taxon>
        <taxon>Heunggongvirae</taxon>
        <taxon>Uroviricota</taxon>
        <taxon>Caudoviricetes</taxon>
        <taxon>Mccleskeyvirinae</taxon>
        <taxon>Unaquatrovirus</taxon>
        <taxon>Leuconostoc virus Ln8</taxon>
    </lineage>
</organism>
<dbReference type="RefSeq" id="YP_009151915.1">
    <property type="nucleotide sequence ID" value="NC_027377.1"/>
</dbReference>
<accession>A0A0D3MK28</accession>
<dbReference type="OrthoDB" id="10124at10239"/>
<name>A0A0D3MK28_9CAUD</name>
<dbReference type="Proteomes" id="UP000202102">
    <property type="component" value="Genome"/>
</dbReference>
<evidence type="ECO:0000256" key="4">
    <source>
        <dbReference type="ARBA" id="ARBA00022950"/>
    </source>
</evidence>
<keyword evidence="5" id="KW-1273">Viral capsid maturation</keyword>
<feature type="domain" description="Prohead serine protease" evidence="7">
    <location>
        <begin position="31"/>
        <end position="146"/>
    </location>
</feature>
<keyword evidence="2 8" id="KW-0645">Protease</keyword>
<dbReference type="GO" id="GO:0006508">
    <property type="term" value="P:proteolysis"/>
    <property type="evidence" value="ECO:0007669"/>
    <property type="project" value="UniProtKB-KW"/>
</dbReference>
<feature type="compositionally biased region" description="Basic and acidic residues" evidence="6">
    <location>
        <begin position="176"/>
        <end position="206"/>
    </location>
</feature>
<dbReference type="Pfam" id="PF04586">
    <property type="entry name" value="Peptidase_S78"/>
    <property type="match status" value="1"/>
</dbReference>
<feature type="compositionally biased region" description="Basic and acidic residues" evidence="6">
    <location>
        <begin position="153"/>
        <end position="165"/>
    </location>
</feature>
<dbReference type="GO" id="GO:0008233">
    <property type="term" value="F:peptidase activity"/>
    <property type="evidence" value="ECO:0007669"/>
    <property type="project" value="UniProtKB-KW"/>
</dbReference>
<reference evidence="8 9" key="1">
    <citation type="journal article" date="2015" name="Int. J. Food Microbiol.">
        <title>Phages of dairy Leuconostoc mesenteroides: Genomics and factors influencing their adsorption.</title>
        <authorList>
            <person name="Pujato S.A."/>
            <person name="Mercanti D.J."/>
            <person name="Guglielmotti D.M."/>
            <person name="Rousseau G.M."/>
            <person name="Moineau S."/>
            <person name="Reinheimer J.A."/>
            <person name="Quiberoni A.D."/>
        </authorList>
    </citation>
    <scope>NUCLEOTIDE SEQUENCE [LARGE SCALE GENOMIC DNA]</scope>
</reference>
<proteinExistence type="predicted"/>
<feature type="region of interest" description="Disordered" evidence="6">
    <location>
        <begin position="144"/>
        <end position="206"/>
    </location>
</feature>
<evidence type="ECO:0000256" key="1">
    <source>
        <dbReference type="ARBA" id="ARBA00022612"/>
    </source>
</evidence>
<protein>
    <submittedName>
        <fullName evidence="8">Prohead protease</fullName>
    </submittedName>
</protein>
<gene>
    <name evidence="8" type="ORF">Ln8_0016</name>
</gene>
<evidence type="ECO:0000313" key="9">
    <source>
        <dbReference type="Proteomes" id="UP000202102"/>
    </source>
</evidence>
<evidence type="ECO:0000259" key="7">
    <source>
        <dbReference type="Pfam" id="PF04586"/>
    </source>
</evidence>
<evidence type="ECO:0000256" key="3">
    <source>
        <dbReference type="ARBA" id="ARBA00022801"/>
    </source>
</evidence>
<evidence type="ECO:0000256" key="2">
    <source>
        <dbReference type="ARBA" id="ARBA00022670"/>
    </source>
</evidence>
<dbReference type="GeneID" id="24724436"/>
<sequence length="241" mass="26229">MKIATLATKVQKNDSGKIQGIANSLTMTRSGITVTQDAGKEVVGKTVPLLLSHDWNKPSIGSVTMTAVDDDGLHYEGSLFQNAPDRELLLEGIEAGTNYVSIGFGVDNIDADGNIDSIDLLELSLTSTPADPKATAEIVKQAIEKEEDDNMDEEPKAQPADDKEAPTLQDVLDAIADLKKDFDDAKPKDDKPEDDKAPVDDKDAEVQSLKDKVAMLESFLPAVDRRSLSLEEEMAFDRLHY</sequence>
<evidence type="ECO:0000256" key="5">
    <source>
        <dbReference type="ARBA" id="ARBA00023045"/>
    </source>
</evidence>
<dbReference type="EMBL" id="KM262191">
    <property type="protein sequence ID" value="AIM50913.1"/>
    <property type="molecule type" value="Genomic_DNA"/>
</dbReference>
<dbReference type="InterPro" id="IPR054613">
    <property type="entry name" value="Peptidase_S78_dom"/>
</dbReference>
<keyword evidence="1" id="KW-1188">Viral release from host cell</keyword>
<dbReference type="GO" id="GO:0046797">
    <property type="term" value="P:viral procapsid maturation"/>
    <property type="evidence" value="ECO:0007669"/>
    <property type="project" value="UniProtKB-KW"/>
</dbReference>
<dbReference type="KEGG" id="vg:24724436"/>
<keyword evidence="4" id="KW-0118">Viral capsid assembly</keyword>
<evidence type="ECO:0000313" key="8">
    <source>
        <dbReference type="EMBL" id="AIM50913.1"/>
    </source>
</evidence>
<evidence type="ECO:0000256" key="6">
    <source>
        <dbReference type="SAM" id="MobiDB-lite"/>
    </source>
</evidence>
<keyword evidence="3" id="KW-0378">Hydrolase</keyword>